<dbReference type="SUPFAM" id="SSF56112">
    <property type="entry name" value="Protein kinase-like (PK-like)"/>
    <property type="match status" value="1"/>
</dbReference>
<evidence type="ECO:0000256" key="5">
    <source>
        <dbReference type="ARBA" id="ARBA00012513"/>
    </source>
</evidence>
<name>A0A8S0PGU2_OLEEU</name>
<comment type="catalytic activity">
    <reaction evidence="21">
        <text>L-threonyl-[protein] + ATP = O-phospho-L-threonyl-[protein] + ADP + H(+)</text>
        <dbReference type="Rhea" id="RHEA:46608"/>
        <dbReference type="Rhea" id="RHEA-COMP:11060"/>
        <dbReference type="Rhea" id="RHEA-COMP:11605"/>
        <dbReference type="ChEBI" id="CHEBI:15378"/>
        <dbReference type="ChEBI" id="CHEBI:30013"/>
        <dbReference type="ChEBI" id="CHEBI:30616"/>
        <dbReference type="ChEBI" id="CHEBI:61977"/>
        <dbReference type="ChEBI" id="CHEBI:456216"/>
        <dbReference type="EC" id="2.7.11.1"/>
    </reaction>
</comment>
<organism evidence="27 28">
    <name type="scientific">Olea europaea subsp. europaea</name>
    <dbReference type="NCBI Taxonomy" id="158383"/>
    <lineage>
        <taxon>Eukaryota</taxon>
        <taxon>Viridiplantae</taxon>
        <taxon>Streptophyta</taxon>
        <taxon>Embryophyta</taxon>
        <taxon>Tracheophyta</taxon>
        <taxon>Spermatophyta</taxon>
        <taxon>Magnoliopsida</taxon>
        <taxon>eudicotyledons</taxon>
        <taxon>Gunneridae</taxon>
        <taxon>Pentapetalae</taxon>
        <taxon>asterids</taxon>
        <taxon>lamiids</taxon>
        <taxon>Lamiales</taxon>
        <taxon>Oleaceae</taxon>
        <taxon>Oleeae</taxon>
        <taxon>Olea</taxon>
    </lineage>
</organism>
<dbReference type="GO" id="GO:0005886">
    <property type="term" value="C:plasma membrane"/>
    <property type="evidence" value="ECO:0007669"/>
    <property type="project" value="UniProtKB-SubCell"/>
</dbReference>
<dbReference type="Gramene" id="OE9A046918T1">
    <property type="protein sequence ID" value="OE9A046918C1"/>
    <property type="gene ID" value="OE9A046918"/>
</dbReference>
<evidence type="ECO:0000256" key="6">
    <source>
        <dbReference type="ARBA" id="ARBA00022475"/>
    </source>
</evidence>
<evidence type="ECO:0000256" key="7">
    <source>
        <dbReference type="ARBA" id="ARBA00022527"/>
    </source>
</evidence>
<evidence type="ECO:0000256" key="3">
    <source>
        <dbReference type="ARBA" id="ARBA00008684"/>
    </source>
</evidence>
<dbReference type="Proteomes" id="UP000594638">
    <property type="component" value="Unassembled WGS sequence"/>
</dbReference>
<dbReference type="FunFam" id="3.80.10.10:FF:000095">
    <property type="entry name" value="LRR receptor-like serine/threonine-protein kinase GSO1"/>
    <property type="match status" value="1"/>
</dbReference>
<keyword evidence="6" id="KW-1003">Cell membrane</keyword>
<comment type="catalytic activity">
    <reaction evidence="22">
        <text>L-seryl-[protein] + ATP = O-phospho-L-seryl-[protein] + ADP + H(+)</text>
        <dbReference type="Rhea" id="RHEA:17989"/>
        <dbReference type="Rhea" id="RHEA-COMP:9863"/>
        <dbReference type="Rhea" id="RHEA-COMP:11604"/>
        <dbReference type="ChEBI" id="CHEBI:15378"/>
        <dbReference type="ChEBI" id="CHEBI:29999"/>
        <dbReference type="ChEBI" id="CHEBI:30616"/>
        <dbReference type="ChEBI" id="CHEBI:83421"/>
        <dbReference type="ChEBI" id="CHEBI:456216"/>
        <dbReference type="EC" id="2.7.11.1"/>
    </reaction>
</comment>
<dbReference type="PANTHER" id="PTHR27008:SF497">
    <property type="entry name" value="OS11G0695000 PROTEIN"/>
    <property type="match status" value="1"/>
</dbReference>
<dbReference type="InterPro" id="IPR008271">
    <property type="entry name" value="Ser/Thr_kinase_AS"/>
</dbReference>
<evidence type="ECO:0000256" key="1">
    <source>
        <dbReference type="ARBA" id="ARBA00004162"/>
    </source>
</evidence>
<dbReference type="OrthoDB" id="676979at2759"/>
<dbReference type="InterPro" id="IPR000719">
    <property type="entry name" value="Prot_kinase_dom"/>
</dbReference>
<keyword evidence="7" id="KW-0723">Serine/threonine-protein kinase</keyword>
<comment type="similarity">
    <text evidence="4">Belongs to the RLP family.</text>
</comment>
<sequence>MAKLFSVYLVLIFSGYFQVSVSDSSDEFVLLDFRNLVTNPDNILTYNWTKSTFFCNWIGVTCSPGRQRVMALKLPNMNLEGTISPSIANLYFLVELDMSNNSFQGNIPLDLFRNQKLEIMSLAYNKFSGDLWRDIWNAPQLRILNLSRNSLSGSIHSSIGNVSKLERLILYENIIGGSIPGEIGNLSSLMELDLSRNRFTGSIPPSIFNVSSLLAVNLSNNSLSGGFLLTREDNFLDIEDIDLSHNQLIGEIPSSLCRFRGLKSLDLSYNDFTGQITRNIGCLSELEKFYVTENKIDGTIPPSIGNISSLQFLGCVKNSISGDIPEELGKLFNLQMLGFDFNNLTGEIPPAIFNLSSLVYIAFTDNNLSGRIPATLGLQLPNLEGIYLADNMLEGEIPVSVTNASKLKELELSYNFFTGSVPYNLGNLRDLLFLNLAGNRLTNQPKNPELGFMHSLVECRMLQFLIVGNNPLNGILPDSIQNLSSSIEMFNIENGQIYGQIPTGIGNMSSMLTLVLNGNNLTRNIPSEIGYLKQLQRLYLSNNKLEGHIPVELCNLVDVGDMILSENNLSGSIPECIGNLSRLQKLMLGYNRMTSILPLSLWEVKNLLFLNVSQNSIQGELPLEIGKMGTLEGLDLSSNKLSGQIPSAFGDLKTLRYLSLSNNSFEGSIPSSLGNLISLEFLDLSSNVLSGTIPNSLERLLYLREINVSNNNLEGAIPTGGVFANSSSKSYLGNRGLCSMALLEFPQCANTSSPRGSRSKTRILRITIPITISMGLIFVTLSFWVLYRRKKERLEDPELSEIPTHQMVSYREIVKATDNFSENNLLGVGSSGSVFKGILSDRNLVAIKVLNLDEEICKRFDAECEVMRRVRHRNLVKVITTCSNEYVRAIVLQYMPNGNLDNWLHRQDYRLDLLQRIDIMLDVAMAIEYLHHGYDDQVVHCDLKPANVLLDADMVAHVSDFGISKILAHGKPNTQTNTLGTIGYLAPEYGSQGIVSAAGDIYSFGIMLLEALTGNRPTDEIFSENLSLKQWVTAYYPNSLMEITDSKVFQEENEVNTGHKICISSAIELALDCSKEAPEERINMKEAVIRLANIRKKFLETNKTQV</sequence>
<keyword evidence="15" id="KW-0418">Kinase</keyword>
<keyword evidence="18 24" id="KW-0472">Membrane</keyword>
<dbReference type="GO" id="GO:0051707">
    <property type="term" value="P:response to other organism"/>
    <property type="evidence" value="ECO:0007669"/>
    <property type="project" value="UniProtKB-ARBA"/>
</dbReference>
<evidence type="ECO:0000256" key="9">
    <source>
        <dbReference type="ARBA" id="ARBA00022614"/>
    </source>
</evidence>
<dbReference type="InterPro" id="IPR011009">
    <property type="entry name" value="Kinase-like_dom_sf"/>
</dbReference>
<dbReference type="GO" id="GO:0006952">
    <property type="term" value="P:defense response"/>
    <property type="evidence" value="ECO:0007669"/>
    <property type="project" value="UniProtKB-ARBA"/>
</dbReference>
<dbReference type="InterPro" id="IPR051809">
    <property type="entry name" value="Plant_receptor-like_S/T_kinase"/>
</dbReference>
<evidence type="ECO:0000256" key="2">
    <source>
        <dbReference type="ARBA" id="ARBA00004479"/>
    </source>
</evidence>
<evidence type="ECO:0000256" key="11">
    <source>
        <dbReference type="ARBA" id="ARBA00022692"/>
    </source>
</evidence>
<dbReference type="GO" id="GO:0004674">
    <property type="term" value="F:protein serine/threonine kinase activity"/>
    <property type="evidence" value="ECO:0007669"/>
    <property type="project" value="UniProtKB-KW"/>
</dbReference>
<dbReference type="EMBL" id="CACTIH010000060">
    <property type="protein sequence ID" value="CAA2945599.1"/>
    <property type="molecule type" value="Genomic_DNA"/>
</dbReference>
<keyword evidence="8" id="KW-0597">Phosphoprotein</keyword>
<dbReference type="SMART" id="SM00220">
    <property type="entry name" value="S_TKc"/>
    <property type="match status" value="1"/>
</dbReference>
<feature type="transmembrane region" description="Helical" evidence="24">
    <location>
        <begin position="763"/>
        <end position="787"/>
    </location>
</feature>
<dbReference type="PROSITE" id="PS50011">
    <property type="entry name" value="PROTEIN_KINASE_DOM"/>
    <property type="match status" value="1"/>
</dbReference>
<dbReference type="AlphaFoldDB" id="A0A8S0PGU2"/>
<keyword evidence="14 23" id="KW-0547">Nucleotide-binding</keyword>
<evidence type="ECO:0000256" key="4">
    <source>
        <dbReference type="ARBA" id="ARBA00009592"/>
    </source>
</evidence>
<keyword evidence="20" id="KW-0325">Glycoprotein</keyword>
<feature type="binding site" evidence="23">
    <location>
        <position position="848"/>
    </location>
    <ligand>
        <name>ATP</name>
        <dbReference type="ChEBI" id="CHEBI:30616"/>
    </ligand>
</feature>
<evidence type="ECO:0000256" key="25">
    <source>
        <dbReference type="SAM" id="SignalP"/>
    </source>
</evidence>
<dbReference type="FunFam" id="1.10.510.10:FF:000358">
    <property type="entry name" value="Putative leucine-rich repeat receptor-like serine/threonine-protein kinase"/>
    <property type="match status" value="1"/>
</dbReference>
<dbReference type="FunFam" id="3.80.10.10:FF:001678">
    <property type="entry name" value="Calmodulin-binding receptor kinase CaMRLK"/>
    <property type="match status" value="1"/>
</dbReference>
<gene>
    <name evidence="27" type="ORF">OLEA9_A046918</name>
</gene>
<accession>A0A8S0PGU2</accession>
<dbReference type="PANTHER" id="PTHR27008">
    <property type="entry name" value="OS04G0122200 PROTEIN"/>
    <property type="match status" value="1"/>
</dbReference>
<reference evidence="27 28" key="1">
    <citation type="submission" date="2019-12" db="EMBL/GenBank/DDBJ databases">
        <authorList>
            <person name="Alioto T."/>
            <person name="Alioto T."/>
            <person name="Gomez Garrido J."/>
        </authorList>
    </citation>
    <scope>NUCLEOTIDE SEQUENCE [LARGE SCALE GENOMIC DNA]</scope>
</reference>
<dbReference type="InterPro" id="IPR001611">
    <property type="entry name" value="Leu-rich_rpt"/>
</dbReference>
<dbReference type="Pfam" id="PF00069">
    <property type="entry name" value="Pkinase"/>
    <property type="match status" value="1"/>
</dbReference>
<dbReference type="SUPFAM" id="SSF52058">
    <property type="entry name" value="L domain-like"/>
    <property type="match status" value="1"/>
</dbReference>
<dbReference type="Gene3D" id="3.30.200.20">
    <property type="entry name" value="Phosphorylase Kinase, domain 1"/>
    <property type="match status" value="1"/>
</dbReference>
<dbReference type="InterPro" id="IPR055414">
    <property type="entry name" value="LRR_R13L4/SHOC2-like"/>
</dbReference>
<dbReference type="FunFam" id="3.80.10.10:FF:000275">
    <property type="entry name" value="Leucine-rich repeat receptor-like protein kinase"/>
    <property type="match status" value="1"/>
</dbReference>
<evidence type="ECO:0000256" key="14">
    <source>
        <dbReference type="ARBA" id="ARBA00022741"/>
    </source>
</evidence>
<dbReference type="FunFam" id="3.30.200.20:FF:000661">
    <property type="entry name" value="Serine-threonine protein kinase plant-type"/>
    <property type="match status" value="1"/>
</dbReference>
<evidence type="ECO:0000256" key="22">
    <source>
        <dbReference type="ARBA" id="ARBA00048679"/>
    </source>
</evidence>
<evidence type="ECO:0000256" key="17">
    <source>
        <dbReference type="ARBA" id="ARBA00022989"/>
    </source>
</evidence>
<dbReference type="PROSITE" id="PS00108">
    <property type="entry name" value="PROTEIN_KINASE_ST"/>
    <property type="match status" value="1"/>
</dbReference>
<keyword evidence="11 24" id="KW-0812">Transmembrane</keyword>
<evidence type="ECO:0000313" key="27">
    <source>
        <dbReference type="EMBL" id="CAA2945599.1"/>
    </source>
</evidence>
<dbReference type="Pfam" id="PF00560">
    <property type="entry name" value="LRR_1"/>
    <property type="match status" value="7"/>
</dbReference>
<dbReference type="InterPro" id="IPR017441">
    <property type="entry name" value="Protein_kinase_ATP_BS"/>
</dbReference>
<evidence type="ECO:0000259" key="26">
    <source>
        <dbReference type="PROSITE" id="PS50011"/>
    </source>
</evidence>
<comment type="caution">
    <text evidence="27">The sequence shown here is derived from an EMBL/GenBank/DDBJ whole genome shotgun (WGS) entry which is preliminary data.</text>
</comment>
<evidence type="ECO:0000256" key="24">
    <source>
        <dbReference type="SAM" id="Phobius"/>
    </source>
</evidence>
<feature type="chain" id="PRO_5035911449" description="non-specific serine/threonine protein kinase" evidence="25">
    <location>
        <begin position="23"/>
        <end position="1106"/>
    </location>
</feature>
<evidence type="ECO:0000256" key="21">
    <source>
        <dbReference type="ARBA" id="ARBA00047899"/>
    </source>
</evidence>
<comment type="similarity">
    <text evidence="3">Belongs to the protein kinase superfamily. Ser/Thr protein kinase family.</text>
</comment>
<evidence type="ECO:0000313" key="28">
    <source>
        <dbReference type="Proteomes" id="UP000594638"/>
    </source>
</evidence>
<dbReference type="Pfam" id="PF13855">
    <property type="entry name" value="LRR_8"/>
    <property type="match status" value="1"/>
</dbReference>
<dbReference type="FunFam" id="3.80.10.10:FF:000383">
    <property type="entry name" value="Leucine-rich repeat receptor protein kinase EMS1"/>
    <property type="match status" value="1"/>
</dbReference>
<evidence type="ECO:0000256" key="20">
    <source>
        <dbReference type="ARBA" id="ARBA00023180"/>
    </source>
</evidence>
<dbReference type="Pfam" id="PF08263">
    <property type="entry name" value="LRRNT_2"/>
    <property type="match status" value="1"/>
</dbReference>
<evidence type="ECO:0000256" key="13">
    <source>
        <dbReference type="ARBA" id="ARBA00022737"/>
    </source>
</evidence>
<dbReference type="PROSITE" id="PS00107">
    <property type="entry name" value="PROTEIN_KINASE_ATP"/>
    <property type="match status" value="1"/>
</dbReference>
<evidence type="ECO:0000256" key="23">
    <source>
        <dbReference type="PROSITE-ProRule" id="PRU10141"/>
    </source>
</evidence>
<dbReference type="SMART" id="SM00369">
    <property type="entry name" value="LRR_TYP"/>
    <property type="match status" value="9"/>
</dbReference>
<keyword evidence="19 27" id="KW-0675">Receptor</keyword>
<evidence type="ECO:0000256" key="15">
    <source>
        <dbReference type="ARBA" id="ARBA00022777"/>
    </source>
</evidence>
<dbReference type="InterPro" id="IPR013210">
    <property type="entry name" value="LRR_N_plant-typ"/>
</dbReference>
<dbReference type="InterPro" id="IPR003591">
    <property type="entry name" value="Leu-rich_rpt_typical-subtyp"/>
</dbReference>
<keyword evidence="9" id="KW-0433">Leucine-rich repeat</keyword>
<keyword evidence="10" id="KW-0808">Transferase</keyword>
<keyword evidence="12 25" id="KW-0732">Signal</keyword>
<evidence type="ECO:0000256" key="18">
    <source>
        <dbReference type="ARBA" id="ARBA00023136"/>
    </source>
</evidence>
<dbReference type="InterPro" id="IPR032675">
    <property type="entry name" value="LRR_dom_sf"/>
</dbReference>
<feature type="signal peptide" evidence="25">
    <location>
        <begin position="1"/>
        <end position="22"/>
    </location>
</feature>
<evidence type="ECO:0000256" key="12">
    <source>
        <dbReference type="ARBA" id="ARBA00022729"/>
    </source>
</evidence>
<feature type="domain" description="Protein kinase" evidence="26">
    <location>
        <begin position="820"/>
        <end position="1099"/>
    </location>
</feature>
<evidence type="ECO:0000256" key="19">
    <source>
        <dbReference type="ARBA" id="ARBA00023170"/>
    </source>
</evidence>
<dbReference type="SUPFAM" id="SSF52047">
    <property type="entry name" value="RNI-like"/>
    <property type="match status" value="2"/>
</dbReference>
<protein>
    <recommendedName>
        <fullName evidence="5">non-specific serine/threonine protein kinase</fullName>
        <ecNumber evidence="5">2.7.11.1</ecNumber>
    </recommendedName>
</protein>
<proteinExistence type="inferred from homology"/>
<keyword evidence="16 23" id="KW-0067">ATP-binding</keyword>
<evidence type="ECO:0000256" key="10">
    <source>
        <dbReference type="ARBA" id="ARBA00022679"/>
    </source>
</evidence>
<dbReference type="Pfam" id="PF23598">
    <property type="entry name" value="LRR_14"/>
    <property type="match status" value="1"/>
</dbReference>
<dbReference type="Gene3D" id="3.80.10.10">
    <property type="entry name" value="Ribonuclease Inhibitor"/>
    <property type="match status" value="5"/>
</dbReference>
<keyword evidence="13" id="KW-0677">Repeat</keyword>
<dbReference type="EC" id="2.7.11.1" evidence="5"/>
<keyword evidence="28" id="KW-1185">Reference proteome</keyword>
<dbReference type="GO" id="GO:0005524">
    <property type="term" value="F:ATP binding"/>
    <property type="evidence" value="ECO:0007669"/>
    <property type="project" value="UniProtKB-UniRule"/>
</dbReference>
<keyword evidence="17 24" id="KW-1133">Transmembrane helix</keyword>
<dbReference type="Gene3D" id="1.10.510.10">
    <property type="entry name" value="Transferase(Phosphotransferase) domain 1"/>
    <property type="match status" value="1"/>
</dbReference>
<evidence type="ECO:0000256" key="8">
    <source>
        <dbReference type="ARBA" id="ARBA00022553"/>
    </source>
</evidence>
<evidence type="ECO:0000256" key="16">
    <source>
        <dbReference type="ARBA" id="ARBA00022840"/>
    </source>
</evidence>
<comment type="subcellular location">
    <subcellularLocation>
        <location evidence="1">Cell membrane</location>
        <topology evidence="1">Single-pass membrane protein</topology>
    </subcellularLocation>
    <subcellularLocation>
        <location evidence="2">Membrane</location>
        <topology evidence="2">Single-pass type I membrane protein</topology>
    </subcellularLocation>
</comment>